<evidence type="ECO:0000313" key="1">
    <source>
        <dbReference type="EMBL" id="CAG8545386.1"/>
    </source>
</evidence>
<dbReference type="InterPro" id="IPR032710">
    <property type="entry name" value="NTF2-like_dom_sf"/>
</dbReference>
<gene>
    <name evidence="1" type="ORF">PBRASI_LOCUS4806</name>
</gene>
<dbReference type="AlphaFoldDB" id="A0A9N9FLT3"/>
<sequence>MSCKELQNTANDFPNVAYGDHCTNTNKSIKDIAVEVHSALFSKDNAEKENVIRSYFDAQAVFEDPTVHVQGRRNIALQFTLLSCLFSSITAVYRSVAEASAPGAHNQIIIDSDVTYGLCWQNIEIRTITRFEFNEQHKIVRREDVWSIADLIQQIPILGWMYAEIGRKTTGIVSNQLWSLVQEIGKAWNEWEV</sequence>
<dbReference type="Gene3D" id="3.10.450.50">
    <property type="match status" value="1"/>
</dbReference>
<dbReference type="Proteomes" id="UP000789739">
    <property type="component" value="Unassembled WGS sequence"/>
</dbReference>
<name>A0A9N9FLT3_9GLOM</name>
<protein>
    <submittedName>
        <fullName evidence="1">1160_t:CDS:1</fullName>
    </submittedName>
</protein>
<reference evidence="1" key="1">
    <citation type="submission" date="2021-06" db="EMBL/GenBank/DDBJ databases">
        <authorList>
            <person name="Kallberg Y."/>
            <person name="Tangrot J."/>
            <person name="Rosling A."/>
        </authorList>
    </citation>
    <scope>NUCLEOTIDE SEQUENCE</scope>
    <source>
        <strain evidence="1">BR232B</strain>
    </source>
</reference>
<accession>A0A9N9FLT3</accession>
<dbReference type="PANTHER" id="PTHR34213">
    <property type="entry name" value="NUCLEAR TRANSPORT FACTOR 2 (NTF2) FAMILY PROTEIN"/>
    <property type="match status" value="1"/>
</dbReference>
<dbReference type="SUPFAM" id="SSF54427">
    <property type="entry name" value="NTF2-like"/>
    <property type="match status" value="1"/>
</dbReference>
<dbReference type="OrthoDB" id="9995831at2759"/>
<dbReference type="PANTHER" id="PTHR34213:SF2">
    <property type="entry name" value="NUCLEAR TRANSPORT FACTOR 2 (NTF2) FAMILY PROTEIN"/>
    <property type="match status" value="1"/>
</dbReference>
<organism evidence="1 2">
    <name type="scientific">Paraglomus brasilianum</name>
    <dbReference type="NCBI Taxonomy" id="144538"/>
    <lineage>
        <taxon>Eukaryota</taxon>
        <taxon>Fungi</taxon>
        <taxon>Fungi incertae sedis</taxon>
        <taxon>Mucoromycota</taxon>
        <taxon>Glomeromycotina</taxon>
        <taxon>Glomeromycetes</taxon>
        <taxon>Paraglomerales</taxon>
        <taxon>Paraglomeraceae</taxon>
        <taxon>Paraglomus</taxon>
    </lineage>
</organism>
<proteinExistence type="predicted"/>
<dbReference type="EMBL" id="CAJVPI010000521">
    <property type="protein sequence ID" value="CAG8545386.1"/>
    <property type="molecule type" value="Genomic_DNA"/>
</dbReference>
<keyword evidence="2" id="KW-1185">Reference proteome</keyword>
<comment type="caution">
    <text evidence="1">The sequence shown here is derived from an EMBL/GenBank/DDBJ whole genome shotgun (WGS) entry which is preliminary data.</text>
</comment>
<evidence type="ECO:0000313" key="2">
    <source>
        <dbReference type="Proteomes" id="UP000789739"/>
    </source>
</evidence>